<dbReference type="Gene3D" id="3.40.33.10">
    <property type="entry name" value="CAP"/>
    <property type="match status" value="1"/>
</dbReference>
<organism evidence="3 4">
    <name type="scientific">Dactylellina haptotyla (strain CBS 200.50)</name>
    <name type="common">Nematode-trapping fungus</name>
    <name type="synonym">Monacrosporium haptotylum</name>
    <dbReference type="NCBI Taxonomy" id="1284197"/>
    <lineage>
        <taxon>Eukaryota</taxon>
        <taxon>Fungi</taxon>
        <taxon>Dikarya</taxon>
        <taxon>Ascomycota</taxon>
        <taxon>Pezizomycotina</taxon>
        <taxon>Orbiliomycetes</taxon>
        <taxon>Orbiliales</taxon>
        <taxon>Orbiliaceae</taxon>
        <taxon>Dactylellina</taxon>
    </lineage>
</organism>
<dbReference type="STRING" id="1284197.S8CBE0"/>
<evidence type="ECO:0000313" key="4">
    <source>
        <dbReference type="Proteomes" id="UP000015100"/>
    </source>
</evidence>
<dbReference type="EMBL" id="AQGS01000024">
    <property type="protein sequence ID" value="EPS45002.1"/>
    <property type="molecule type" value="Genomic_DNA"/>
</dbReference>
<dbReference type="SMART" id="SM00198">
    <property type="entry name" value="SCP"/>
    <property type="match status" value="1"/>
</dbReference>
<evidence type="ECO:0000256" key="1">
    <source>
        <dbReference type="SAM" id="MobiDB-lite"/>
    </source>
</evidence>
<sequence length="626" mass="69610">MEDTNPFFRSYHPPPNILPYLDPEDLNLEQQAGNHTHGLPGSTDPSPSYYPGPSAPIHNSVPTQGPFVVHNTLVSRSGNTNPHVYVDQPAQYGRPPPILGTRGSSTFIQTADEYFRFHNLRNVNHSSSVSRVARQAPSAGGATNHNGPLIERLRLIATIKGVYAALVVVETNLVGEPQVVDESSGAEFLPLVTRDGWQWLEGVHGILLQSYKTFSTTLHGSALVSIGNSGQVFWKSAMKTMIRLLERQESDHLDLSMKEVYHFAYLGIALSGVLFTLSKDPKDGLISLILGQWCLQVKNIFGTGSHRNNRDWEMAQKEWANWIRFALCNPNLEINREFISGRPFDIGYILRIPELFFRLLPRTINGIGDRFYLGLMRPQSVDLDGSQECPDRVYRLMKGHMLLGSLFAIANTLGFKMELDMIYVMVLENWLKLTCQKDALEFLSRLLDDADISYTSDKAFKAAVLNVTNTYRDWYNATALTWNDTLAEAGETAVEDCIFVHSGQPYGENLAAGYANVSAAITAWKDEVDQYNYNHPDFSMATGHFTQLVWQNTTQVGCARKECGGEGEAPGWFVACEYAPHGNVLTQFGDNVDKQIKGPGSGVGRYEVPIQLLVSWALVQAATLLA</sequence>
<keyword evidence="4" id="KW-1185">Reference proteome</keyword>
<dbReference type="AlphaFoldDB" id="S8CBE0"/>
<dbReference type="InterPro" id="IPR035940">
    <property type="entry name" value="CAP_sf"/>
</dbReference>
<feature type="region of interest" description="Disordered" evidence="1">
    <location>
        <begin position="1"/>
        <end position="62"/>
    </location>
</feature>
<dbReference type="eggNOG" id="KOG3017">
    <property type="taxonomic scope" value="Eukaryota"/>
</dbReference>
<name>S8CBE0_DACHA</name>
<dbReference type="HOGENOM" id="CLU_436789_0_0_1"/>
<dbReference type="Proteomes" id="UP000015100">
    <property type="component" value="Unassembled WGS sequence"/>
</dbReference>
<reference evidence="3 4" key="1">
    <citation type="journal article" date="2013" name="PLoS Genet.">
        <title>Genomic mechanisms accounting for the adaptation to parasitism in nematode-trapping fungi.</title>
        <authorList>
            <person name="Meerupati T."/>
            <person name="Andersson K.M."/>
            <person name="Friman E."/>
            <person name="Kumar D."/>
            <person name="Tunlid A."/>
            <person name="Ahren D."/>
        </authorList>
    </citation>
    <scope>NUCLEOTIDE SEQUENCE [LARGE SCALE GENOMIC DNA]</scope>
    <source>
        <strain evidence="3 4">CBS 200.50</strain>
    </source>
</reference>
<evidence type="ECO:0000259" key="2">
    <source>
        <dbReference type="SMART" id="SM00198"/>
    </source>
</evidence>
<reference evidence="4" key="2">
    <citation type="submission" date="2013-04" db="EMBL/GenBank/DDBJ databases">
        <title>Genomic mechanisms accounting for the adaptation to parasitism in nematode-trapping fungi.</title>
        <authorList>
            <person name="Ahren D.G."/>
        </authorList>
    </citation>
    <scope>NUCLEOTIDE SEQUENCE [LARGE SCALE GENOMIC DNA]</scope>
    <source>
        <strain evidence="4">CBS 200.50</strain>
    </source>
</reference>
<dbReference type="SUPFAM" id="SSF55797">
    <property type="entry name" value="PR-1-like"/>
    <property type="match status" value="1"/>
</dbReference>
<dbReference type="InterPro" id="IPR014044">
    <property type="entry name" value="CAP_dom"/>
</dbReference>
<accession>S8CBE0</accession>
<dbReference type="PRINTS" id="PR00837">
    <property type="entry name" value="V5TPXLIKE"/>
</dbReference>
<dbReference type="InterPro" id="IPR018244">
    <property type="entry name" value="Allrgn_V5/Tpx1_CS"/>
</dbReference>
<dbReference type="OrthoDB" id="337038at2759"/>
<comment type="caution">
    <text evidence="3">The sequence shown here is derived from an EMBL/GenBank/DDBJ whole genome shotgun (WGS) entry which is preliminary data.</text>
</comment>
<gene>
    <name evidence="3" type="ORF">H072_947</name>
</gene>
<dbReference type="GO" id="GO:0005576">
    <property type="term" value="C:extracellular region"/>
    <property type="evidence" value="ECO:0007669"/>
    <property type="project" value="InterPro"/>
</dbReference>
<dbReference type="InterPro" id="IPR001283">
    <property type="entry name" value="CRISP-related"/>
</dbReference>
<dbReference type="Pfam" id="PF00188">
    <property type="entry name" value="CAP"/>
    <property type="match status" value="1"/>
</dbReference>
<protein>
    <recommendedName>
        <fullName evidence="2">SCP domain-containing protein</fullName>
    </recommendedName>
</protein>
<proteinExistence type="predicted"/>
<feature type="domain" description="SCP" evidence="2">
    <location>
        <begin position="459"/>
        <end position="586"/>
    </location>
</feature>
<dbReference type="PANTHER" id="PTHR10334">
    <property type="entry name" value="CYSTEINE-RICH SECRETORY PROTEIN-RELATED"/>
    <property type="match status" value="1"/>
</dbReference>
<dbReference type="PROSITE" id="PS01009">
    <property type="entry name" value="CRISP_1"/>
    <property type="match status" value="1"/>
</dbReference>
<evidence type="ECO:0000313" key="3">
    <source>
        <dbReference type="EMBL" id="EPS45002.1"/>
    </source>
</evidence>